<reference evidence="2 3" key="1">
    <citation type="submission" date="2020-08" db="EMBL/GenBank/DDBJ databases">
        <title>Cohnella phylogeny.</title>
        <authorList>
            <person name="Dunlap C."/>
        </authorList>
    </citation>
    <scope>NUCLEOTIDE SEQUENCE [LARGE SCALE GENOMIC DNA]</scope>
    <source>
        <strain evidence="2 3">DSM 25241</strain>
    </source>
</reference>
<name>A0A841STX2_9BACL</name>
<organism evidence="2 3">
    <name type="scientific">Cohnella thailandensis</name>
    <dbReference type="NCBI Taxonomy" id="557557"/>
    <lineage>
        <taxon>Bacteria</taxon>
        <taxon>Bacillati</taxon>
        <taxon>Bacillota</taxon>
        <taxon>Bacilli</taxon>
        <taxon>Bacillales</taxon>
        <taxon>Paenibacillaceae</taxon>
        <taxon>Cohnella</taxon>
    </lineage>
</organism>
<accession>A0A841STX2</accession>
<dbReference type="Proteomes" id="UP000535838">
    <property type="component" value="Unassembled WGS sequence"/>
</dbReference>
<comment type="caution">
    <text evidence="2">The sequence shown here is derived from an EMBL/GenBank/DDBJ whole genome shotgun (WGS) entry which is preliminary data.</text>
</comment>
<dbReference type="AlphaFoldDB" id="A0A841STX2"/>
<evidence type="ECO:0000256" key="1">
    <source>
        <dbReference type="SAM" id="MobiDB-lite"/>
    </source>
</evidence>
<proteinExistence type="predicted"/>
<feature type="compositionally biased region" description="Low complexity" evidence="1">
    <location>
        <begin position="37"/>
        <end position="50"/>
    </location>
</feature>
<dbReference type="RefSeq" id="WP_185118895.1">
    <property type="nucleotide sequence ID" value="NZ_JACJVQ010000005.1"/>
</dbReference>
<evidence type="ECO:0000313" key="2">
    <source>
        <dbReference type="EMBL" id="MBB6633668.1"/>
    </source>
</evidence>
<dbReference type="EMBL" id="JACJVQ010000005">
    <property type="protein sequence ID" value="MBB6633668.1"/>
    <property type="molecule type" value="Genomic_DNA"/>
</dbReference>
<gene>
    <name evidence="2" type="ORF">H7B67_06070</name>
</gene>
<feature type="region of interest" description="Disordered" evidence="1">
    <location>
        <begin position="33"/>
        <end position="59"/>
    </location>
</feature>
<dbReference type="PROSITE" id="PS51257">
    <property type="entry name" value="PROKAR_LIPOPROTEIN"/>
    <property type="match status" value="1"/>
</dbReference>
<evidence type="ECO:0008006" key="4">
    <source>
        <dbReference type="Google" id="ProtNLM"/>
    </source>
</evidence>
<evidence type="ECO:0000313" key="3">
    <source>
        <dbReference type="Proteomes" id="UP000535838"/>
    </source>
</evidence>
<protein>
    <recommendedName>
        <fullName evidence="4">Lipoprotein</fullName>
    </recommendedName>
</protein>
<keyword evidence="3" id="KW-1185">Reference proteome</keyword>
<sequence length="215" mass="22891">MGKHRVTETRKLFILALIALLAVGMTACSSGKIKEGSASPAASSPLTTPSGQQEEESGELFELKAESFEQTPEGTKPDPLAEDSPIYVAEGSREAGIRLTLSLDKRGDFLLATGIGELNNGNGASVPFAIDQTSVMHSDSLGEGKTLVYGGLTVNAKESNLVFVLGFRYVPETKELELRLANGEGLVVFGHGETLDSSKTRIEELESGHRPRNAE</sequence>